<protein>
    <recommendedName>
        <fullName evidence="5">Aspartate racemase</fullName>
    </recommendedName>
</protein>
<evidence type="ECO:0000313" key="3">
    <source>
        <dbReference type="EMBL" id="AIF69741.1"/>
    </source>
</evidence>
<keyword evidence="4" id="KW-1185">Reference proteome</keyword>
<dbReference type="InterPro" id="IPR001920">
    <property type="entry name" value="Asp/Glu_race"/>
</dbReference>
<dbReference type="HOGENOM" id="CLU_055360_2_2_2"/>
<dbReference type="EMBL" id="CP006019">
    <property type="protein sequence ID" value="AIF69741.1"/>
    <property type="molecule type" value="Genomic_DNA"/>
</dbReference>
<dbReference type="PROSITE" id="PS00923">
    <property type="entry name" value="ASP_GLU_RACEMASE_1"/>
    <property type="match status" value="1"/>
</dbReference>
<gene>
    <name evidence="3" type="ORF">PAP_06730</name>
</gene>
<dbReference type="KEGG" id="ppac:PAP_06730"/>
<dbReference type="InterPro" id="IPR018187">
    <property type="entry name" value="Asp/Glu_racemase_AS_1"/>
</dbReference>
<dbReference type="PANTHER" id="PTHR21198:SF7">
    <property type="entry name" value="ASPARTATE-GLUTAMATE RACEMASE FAMILY"/>
    <property type="match status" value="1"/>
</dbReference>
<dbReference type="Proteomes" id="UP000027981">
    <property type="component" value="Chromosome"/>
</dbReference>
<dbReference type="InterPro" id="IPR015942">
    <property type="entry name" value="Asp/Glu/hydantoin_racemase"/>
</dbReference>
<dbReference type="SUPFAM" id="SSF53681">
    <property type="entry name" value="Aspartate/glutamate racemase"/>
    <property type="match status" value="2"/>
</dbReference>
<evidence type="ECO:0000256" key="2">
    <source>
        <dbReference type="ARBA" id="ARBA00023235"/>
    </source>
</evidence>
<sequence>MPKIKGLNMREEKIIGILGGMGPLATVELFKRIVLKTPAQRDQEHPRILIYNNPKIPDRTAYLLGKGESPLSALIDGAKGLEEWGADFIIMPCNTAHFFAREIQKAISIPLVNMIEKTAEHIDTLGIKKVGLLATDGTIKGMVYHEALLNMGIEIALPDRDDQRKVMRAIYEGVKAGNVEWGRAILLRIAKKLEKRSEGLIAGCTEVSVALKRGDFNVPLIDPMDVIAEKAVKIALGIEEL</sequence>
<comment type="similarity">
    <text evidence="1">Belongs to the aspartate/glutamate racemases family.</text>
</comment>
<dbReference type="AlphaFoldDB" id="A0A075LUC9"/>
<dbReference type="GO" id="GO:0047661">
    <property type="term" value="F:amino-acid racemase activity"/>
    <property type="evidence" value="ECO:0007669"/>
    <property type="project" value="InterPro"/>
</dbReference>
<name>A0A075LUC9_9EURY</name>
<proteinExistence type="inferred from homology"/>
<dbReference type="Pfam" id="PF01177">
    <property type="entry name" value="Asp_Glu_race"/>
    <property type="match status" value="1"/>
</dbReference>
<evidence type="ECO:0000313" key="4">
    <source>
        <dbReference type="Proteomes" id="UP000027981"/>
    </source>
</evidence>
<dbReference type="Gene3D" id="3.40.50.1860">
    <property type="match status" value="2"/>
</dbReference>
<dbReference type="eggNOG" id="arCOG02006">
    <property type="taxonomic scope" value="Archaea"/>
</dbReference>
<reference evidence="4" key="1">
    <citation type="submission" date="2013-06" db="EMBL/GenBank/DDBJ databases">
        <title>Complete Genome Sequence of Hyperthermophilic Palaeococcus pacificus DY20341T, Isolated from a Deep-Sea Hydrothermal Sediments.</title>
        <authorList>
            <person name="Zeng X."/>
            <person name="Shao Z."/>
        </authorList>
    </citation>
    <scope>NUCLEOTIDE SEQUENCE [LARGE SCALE GENOMIC DNA]</scope>
    <source>
        <strain evidence="4">DY20341</strain>
    </source>
</reference>
<organism evidence="3 4">
    <name type="scientific">Palaeococcus pacificus DY20341</name>
    <dbReference type="NCBI Taxonomy" id="1343739"/>
    <lineage>
        <taxon>Archaea</taxon>
        <taxon>Methanobacteriati</taxon>
        <taxon>Methanobacteriota</taxon>
        <taxon>Thermococci</taxon>
        <taxon>Thermococcales</taxon>
        <taxon>Thermococcaceae</taxon>
        <taxon>Palaeococcus</taxon>
    </lineage>
</organism>
<evidence type="ECO:0008006" key="5">
    <source>
        <dbReference type="Google" id="ProtNLM"/>
    </source>
</evidence>
<dbReference type="STRING" id="1343739.PAP_06730"/>
<accession>A0A075LUC9</accession>
<keyword evidence="2" id="KW-0413">Isomerase</keyword>
<dbReference type="NCBIfam" id="TIGR00035">
    <property type="entry name" value="asp_race"/>
    <property type="match status" value="1"/>
</dbReference>
<dbReference type="PANTHER" id="PTHR21198">
    <property type="entry name" value="GLUTAMATE RACEMASE"/>
    <property type="match status" value="1"/>
</dbReference>
<evidence type="ECO:0000256" key="1">
    <source>
        <dbReference type="ARBA" id="ARBA00007847"/>
    </source>
</evidence>
<reference evidence="3 4" key="2">
    <citation type="journal article" date="2015" name="Genome Announc.">
        <title>Complete Genome Sequence of Hyperthermophilic Piezophilic Archaeon Palaeococcus pacificus DY20341T, Isolated from Deep-Sea Hydrothermal Sediments.</title>
        <authorList>
            <person name="Zeng X."/>
            <person name="Jebbar M."/>
            <person name="Shao Z."/>
        </authorList>
    </citation>
    <scope>NUCLEOTIDE SEQUENCE [LARGE SCALE GENOMIC DNA]</scope>
    <source>
        <strain evidence="3 4">DY20341</strain>
    </source>
</reference>
<dbReference type="InterPro" id="IPR004380">
    <property type="entry name" value="Asp_race"/>
</dbReference>